<proteinExistence type="predicted"/>
<sequence>MEGGRIVGRLASLGLKKVFSATEQERLVKAVRTHPRAPALTGRQRSRLTRLVTTEQAWTALTDGQVAPLSELVAGYVLRSEPSEESLRLAEILIAELAGALDLPQAVNVLSHNIRTVSERLTAAERRLPKINSLTSEYARVVQDLVPVHGLLDRATEVLEMESFVLGPHPYGWWQADPWAGKSALLASFATSPPPGIETIFYFVSRVQGRNTYRDCSETLLRQLCALTGQVLPYTLSAHERDEHRRRLLADATAEVTQRGNRLVLLIDGLDEDAGLRPFNLGPTIAGLLPHSPPPGLRILVSSRPNTLIPTGHPLANARRFDLQRSPHATDIRRRALHELGAVLDSDGLARNIVAAMAVAQSGLTVTDLSELTGELPFRIAAILNNSRLVRNESAIFDSDDRPAFVLGHEEIYAAAITALGEPTMNAVRQQLNTWAASYRDHQWPANTPAYLLRGYTRCSATSETPRG</sequence>
<evidence type="ECO:0000256" key="1">
    <source>
        <dbReference type="ARBA" id="ARBA00022737"/>
    </source>
</evidence>
<dbReference type="Pfam" id="PF24883">
    <property type="entry name" value="NPHP3_N"/>
    <property type="match status" value="1"/>
</dbReference>
<gene>
    <name evidence="3" type="ORF">HZU40_11915</name>
</gene>
<evidence type="ECO:0000313" key="3">
    <source>
        <dbReference type="EMBL" id="QNJ94884.1"/>
    </source>
</evidence>
<accession>A0A7G8PKL8</accession>
<organism evidence="3 4">
    <name type="scientific">Mycolicibacterium fluoranthenivorans</name>
    <dbReference type="NCBI Taxonomy" id="258505"/>
    <lineage>
        <taxon>Bacteria</taxon>
        <taxon>Bacillati</taxon>
        <taxon>Actinomycetota</taxon>
        <taxon>Actinomycetes</taxon>
        <taxon>Mycobacteriales</taxon>
        <taxon>Mycobacteriaceae</taxon>
        <taxon>Mycolicibacterium</taxon>
    </lineage>
</organism>
<protein>
    <submittedName>
        <fullName evidence="3">NACHT domain-containing protein</fullName>
    </submittedName>
</protein>
<dbReference type="KEGG" id="mflu:HZU40_11915"/>
<evidence type="ECO:0000313" key="4">
    <source>
        <dbReference type="Proteomes" id="UP000515498"/>
    </source>
</evidence>
<dbReference type="RefSeq" id="WP_187098481.1">
    <property type="nucleotide sequence ID" value="NZ_CP059894.1"/>
</dbReference>
<evidence type="ECO:0000259" key="2">
    <source>
        <dbReference type="Pfam" id="PF24883"/>
    </source>
</evidence>
<dbReference type="AlphaFoldDB" id="A0A7G8PKL8"/>
<dbReference type="EMBL" id="CP059894">
    <property type="protein sequence ID" value="QNJ94884.1"/>
    <property type="molecule type" value="Genomic_DNA"/>
</dbReference>
<keyword evidence="1" id="KW-0677">Repeat</keyword>
<dbReference type="Proteomes" id="UP000515498">
    <property type="component" value="Chromosome"/>
</dbReference>
<reference evidence="3 4" key="1">
    <citation type="submission" date="2020-07" db="EMBL/GenBank/DDBJ databases">
        <title>Draft genome sequence of four isobutane-metabolizing strains capable of cometabolically degrading diverse ether contaminants.</title>
        <authorList>
            <person name="Chen W."/>
            <person name="Faulkner N."/>
            <person name="Smith C."/>
            <person name="Hyman M."/>
        </authorList>
    </citation>
    <scope>NUCLEOTIDE SEQUENCE [LARGE SCALE GENOMIC DNA]</scope>
    <source>
        <strain evidence="3 4">2A</strain>
    </source>
</reference>
<name>A0A7G8PKL8_9MYCO</name>
<feature type="domain" description="Nephrocystin 3-like N-terminal" evidence="2">
    <location>
        <begin position="172"/>
        <end position="304"/>
    </location>
</feature>
<dbReference type="InterPro" id="IPR056884">
    <property type="entry name" value="NPHP3-like_N"/>
</dbReference>